<dbReference type="Pfam" id="PF04073">
    <property type="entry name" value="tRNA_edit"/>
    <property type="match status" value="1"/>
</dbReference>
<accession>A0ABY6HFN0</accession>
<evidence type="ECO:0000313" key="4">
    <source>
        <dbReference type="Proteomes" id="UP001163550"/>
    </source>
</evidence>
<dbReference type="Gene3D" id="3.90.960.10">
    <property type="entry name" value="YbaK/aminoacyl-tRNA synthetase-associated domain"/>
    <property type="match status" value="1"/>
</dbReference>
<evidence type="ECO:0000313" key="3">
    <source>
        <dbReference type="EMBL" id="UYO62694.1"/>
    </source>
</evidence>
<organism evidence="3 4">
    <name type="scientific">Acetobacterium wieringae</name>
    <dbReference type="NCBI Taxonomy" id="52694"/>
    <lineage>
        <taxon>Bacteria</taxon>
        <taxon>Bacillati</taxon>
        <taxon>Bacillota</taxon>
        <taxon>Clostridia</taxon>
        <taxon>Eubacteriales</taxon>
        <taxon>Eubacteriaceae</taxon>
        <taxon>Acetobacterium</taxon>
    </lineage>
</organism>
<dbReference type="RefSeq" id="WP_228880056.1">
    <property type="nucleotide sequence ID" value="NZ_CABIIK010000017.1"/>
</dbReference>
<comment type="similarity">
    <text evidence="1">Belongs to the PRORSD1 family.</text>
</comment>
<dbReference type="InterPro" id="IPR007214">
    <property type="entry name" value="YbaK/aa-tRNA-synth-assoc-dom"/>
</dbReference>
<dbReference type="PANTHER" id="PTHR31423">
    <property type="entry name" value="YBAK DOMAIN-CONTAINING PROTEIN"/>
    <property type="match status" value="1"/>
</dbReference>
<dbReference type="InterPro" id="IPR036754">
    <property type="entry name" value="YbaK/aa-tRNA-synt-asso_dom_sf"/>
</dbReference>
<protein>
    <submittedName>
        <fullName evidence="3">Prolyl-tRNA synthetase associated domain-containing protein</fullName>
    </submittedName>
</protein>
<keyword evidence="4" id="KW-1185">Reference proteome</keyword>
<dbReference type="PANTHER" id="PTHR31423:SF3">
    <property type="entry name" value="PROLYL-TRNA SYNTHETASE ASSOCIATED DOMAIN-CONTAINING PROTEIN 1-RELATED"/>
    <property type="match status" value="1"/>
</dbReference>
<gene>
    <name evidence="3" type="ORF">LNN31_18255</name>
</gene>
<name>A0ABY6HFN0_9FIRM</name>
<dbReference type="InterPro" id="IPR040285">
    <property type="entry name" value="ProX/PRXD1"/>
</dbReference>
<evidence type="ECO:0000259" key="2">
    <source>
        <dbReference type="Pfam" id="PF04073"/>
    </source>
</evidence>
<dbReference type="CDD" id="cd04335">
    <property type="entry name" value="PrdX_deacylase"/>
    <property type="match status" value="1"/>
</dbReference>
<evidence type="ECO:0000256" key="1">
    <source>
        <dbReference type="ARBA" id="ARBA00010201"/>
    </source>
</evidence>
<reference evidence="3" key="1">
    <citation type="submission" date="2021-11" db="EMBL/GenBank/DDBJ databases">
        <title>Isoprene-degrading acetogen.</title>
        <authorList>
            <person name="Yang Y."/>
            <person name="Jin H."/>
            <person name="Yan J."/>
        </authorList>
    </citation>
    <scope>NUCLEOTIDE SEQUENCE</scope>
    <source>
        <strain evidence="3">Berkeley</strain>
    </source>
</reference>
<feature type="domain" description="YbaK/aminoacyl-tRNA synthetase-associated" evidence="2">
    <location>
        <begin position="37"/>
        <end position="161"/>
    </location>
</feature>
<dbReference type="EMBL" id="CP087994">
    <property type="protein sequence ID" value="UYO62694.1"/>
    <property type="molecule type" value="Genomic_DNA"/>
</dbReference>
<dbReference type="Proteomes" id="UP001163550">
    <property type="component" value="Chromosome"/>
</dbReference>
<sequence>MLRSVMKTWWVISMPVKKQEVLKLLDDAGICYESLEHEAVYTIDEMKKLGLPHADCIAKNLFVRDDKKKHYYLISVCEEKLVNLKKFQEIIGSRRLSFASEKDLNEILGLQKGSVTPFGVLNDKDKRVKVFIDEFFRNRLIGIHPNENTMTVWLKTEALIELIKIHSSSVAVINLG</sequence>
<dbReference type="SUPFAM" id="SSF55826">
    <property type="entry name" value="YbaK/ProRS associated domain"/>
    <property type="match status" value="1"/>
</dbReference>
<proteinExistence type="inferred from homology"/>